<evidence type="ECO:0000313" key="3">
    <source>
        <dbReference type="Proteomes" id="UP000285060"/>
    </source>
</evidence>
<proteinExistence type="predicted"/>
<gene>
    <name evidence="2" type="ORF">DYB32_005985</name>
</gene>
<dbReference type="PANTHER" id="PTHR37473">
    <property type="entry name" value="EF-HAND DOMAIN-CONTAINING PROTEIN"/>
    <property type="match status" value="1"/>
</dbReference>
<keyword evidence="3" id="KW-1185">Reference proteome</keyword>
<reference evidence="2 3" key="1">
    <citation type="submission" date="2018-08" db="EMBL/GenBank/DDBJ databases">
        <title>Aphanomyces genome sequencing and annotation.</title>
        <authorList>
            <person name="Minardi D."/>
            <person name="Oidtmann B."/>
            <person name="Van Der Giezen M."/>
            <person name="Studholme D.J."/>
        </authorList>
    </citation>
    <scope>NUCLEOTIDE SEQUENCE [LARGE SCALE GENOMIC DNA]</scope>
    <source>
        <strain evidence="2 3">NJM0002</strain>
    </source>
</reference>
<comment type="caution">
    <text evidence="2">The sequence shown here is derived from an EMBL/GenBank/DDBJ whole genome shotgun (WGS) entry which is preliminary data.</text>
</comment>
<sequence>MDGSAPKSKLLEAKQVCMSFAVGCFMRAYVVVAQRRKDVSSDATLLQNRIALLKAEEARAWKKIEQTKKRAMELVKLRQEKENYARERTALMTNAERELQAQQQMKRELVLASEKKEIDQQILEQKRSDAQQLKEDKQKWRQFTENKKRLELEEAVRRREDVLKQENQLKRARQMEVERANKERADSIIRREEQACLDKEQEVQEMERLEMELIQRLRNTQHLQKQAYEELEQALSGGSTSIMPQASVSTRSQV</sequence>
<dbReference type="EMBL" id="QUSY01000583">
    <property type="protein sequence ID" value="RHY28432.1"/>
    <property type="molecule type" value="Genomic_DNA"/>
</dbReference>
<evidence type="ECO:0000256" key="1">
    <source>
        <dbReference type="SAM" id="MobiDB-lite"/>
    </source>
</evidence>
<feature type="region of interest" description="Disordered" evidence="1">
    <location>
        <begin position="233"/>
        <end position="254"/>
    </location>
</feature>
<evidence type="ECO:0008006" key="4">
    <source>
        <dbReference type="Google" id="ProtNLM"/>
    </source>
</evidence>
<dbReference type="AlphaFoldDB" id="A0A3R6VK59"/>
<dbReference type="PANTHER" id="PTHR37473:SF1">
    <property type="entry name" value="EF-HAND DOMAIN-CONTAINING PROTEIN"/>
    <property type="match status" value="1"/>
</dbReference>
<name>A0A3R6VK59_9STRA</name>
<accession>A0A3R6VK59</accession>
<evidence type="ECO:0000313" key="2">
    <source>
        <dbReference type="EMBL" id="RHY28432.1"/>
    </source>
</evidence>
<dbReference type="VEuPathDB" id="FungiDB:H310_02578"/>
<feature type="compositionally biased region" description="Polar residues" evidence="1">
    <location>
        <begin position="236"/>
        <end position="254"/>
    </location>
</feature>
<dbReference type="Proteomes" id="UP000285060">
    <property type="component" value="Unassembled WGS sequence"/>
</dbReference>
<organism evidence="2 3">
    <name type="scientific">Aphanomyces invadans</name>
    <dbReference type="NCBI Taxonomy" id="157072"/>
    <lineage>
        <taxon>Eukaryota</taxon>
        <taxon>Sar</taxon>
        <taxon>Stramenopiles</taxon>
        <taxon>Oomycota</taxon>
        <taxon>Saprolegniomycetes</taxon>
        <taxon>Saprolegniales</taxon>
        <taxon>Verrucalvaceae</taxon>
        <taxon>Aphanomyces</taxon>
    </lineage>
</organism>
<protein>
    <recommendedName>
        <fullName evidence="4">Trichohyalin-plectin-homology domain-containing protein</fullName>
    </recommendedName>
</protein>